<dbReference type="OrthoDB" id="27282at2157"/>
<keyword evidence="3" id="KW-1185">Reference proteome</keyword>
<dbReference type="Gene3D" id="3.40.50.300">
    <property type="entry name" value="P-loop containing nucleotide triphosphate hydrolases"/>
    <property type="match status" value="1"/>
</dbReference>
<evidence type="ECO:0000313" key="3">
    <source>
        <dbReference type="Proteomes" id="UP000006681"/>
    </source>
</evidence>
<sequence>MKTILITSGTKGGTGKTTIAVNMAVILAYELRSKAQYPVVLIDLGLDSGTATLLMLGNIEEQMPYTLADYFMGKIPDPLSTFYVKTWQIDNDTFKLVFTASLSQYPSQVRIDRYLLRGLLNAVGAISPLYVIIDTPALGLSYDTLITLLEVSTNAILIAIPDHSSLRAVGNVVNLIRDLKASNKLLKPILNMLNIKYPVDALSGHPWTKLLRDIVGIEPHVIPYDDLFPIVRQALEIESLKLSFYESPALDSIFKYIDYLMETVPPG</sequence>
<dbReference type="GeneID" id="9752564"/>
<dbReference type="SUPFAM" id="SSF52540">
    <property type="entry name" value="P-loop containing nucleoside triphosphate hydrolases"/>
    <property type="match status" value="1"/>
</dbReference>
<dbReference type="InterPro" id="IPR050678">
    <property type="entry name" value="DNA_Partitioning_ATPase"/>
</dbReference>
<dbReference type="AlphaFoldDB" id="E1QTT6"/>
<dbReference type="PANTHER" id="PTHR13696">
    <property type="entry name" value="P-LOOP CONTAINING NUCLEOSIDE TRIPHOSPHATE HYDROLASE"/>
    <property type="match status" value="1"/>
</dbReference>
<dbReference type="InterPro" id="IPR027417">
    <property type="entry name" value="P-loop_NTPase"/>
</dbReference>
<name>E1QTT6_VULDI</name>
<dbReference type="RefSeq" id="WP_013336728.1">
    <property type="nucleotide sequence ID" value="NC_014537.1"/>
</dbReference>
<evidence type="ECO:0000259" key="1">
    <source>
        <dbReference type="Pfam" id="PF01656"/>
    </source>
</evidence>
<dbReference type="EMBL" id="CP002100">
    <property type="protein sequence ID" value="ADN51003.1"/>
    <property type="molecule type" value="Genomic_DNA"/>
</dbReference>
<dbReference type="Pfam" id="PF01656">
    <property type="entry name" value="CbiA"/>
    <property type="match status" value="1"/>
</dbReference>
<dbReference type="STRING" id="572478.Vdis_1625"/>
<dbReference type="InterPro" id="IPR002586">
    <property type="entry name" value="CobQ/CobB/MinD/ParA_Nub-bd_dom"/>
</dbReference>
<dbReference type="KEGG" id="vdi:Vdis_1625"/>
<dbReference type="eggNOG" id="arCOG05644">
    <property type="taxonomic scope" value="Archaea"/>
</dbReference>
<gene>
    <name evidence="2" type="ordered locus">Vdis_1625</name>
</gene>
<evidence type="ECO:0000313" key="2">
    <source>
        <dbReference type="EMBL" id="ADN51003.1"/>
    </source>
</evidence>
<reference evidence="2 3" key="1">
    <citation type="journal article" date="2010" name="Stand. Genomic Sci.">
        <title>Complete genome sequence of Vulcanisaeta distributa type strain (IC-017).</title>
        <authorList>
            <person name="Mavromatis K."/>
            <person name="Sikorski J."/>
            <person name="Pabst E."/>
            <person name="Teshima H."/>
            <person name="Lapidus A."/>
            <person name="Lucas S."/>
            <person name="Nolan M."/>
            <person name="Glavina Del Rio T."/>
            <person name="Cheng J.F."/>
            <person name="Bruce D."/>
            <person name="Goodwin L."/>
            <person name="Pitluck S."/>
            <person name="Liolios K."/>
            <person name="Ivanova N."/>
            <person name="Mikhailova N."/>
            <person name="Pati A."/>
            <person name="Chen A."/>
            <person name="Palaniappan K."/>
            <person name="Land M."/>
            <person name="Hauser L."/>
            <person name="Chang Y.J."/>
            <person name="Jeffries C.D."/>
            <person name="Rohde M."/>
            <person name="Spring S."/>
            <person name="Goker M."/>
            <person name="Wirth R."/>
            <person name="Woyke T."/>
            <person name="Bristow J."/>
            <person name="Eisen J.A."/>
            <person name="Markowitz V."/>
            <person name="Hugenholtz P."/>
            <person name="Klenk H.P."/>
            <person name="Kyrpides N.C."/>
        </authorList>
    </citation>
    <scope>NUCLEOTIDE SEQUENCE [LARGE SCALE GENOMIC DNA]</scope>
    <source>
        <strain evidence="3">DSM 14429 / JCM 11212 / NBRC 100878 / IC-017</strain>
    </source>
</reference>
<proteinExistence type="predicted"/>
<dbReference type="Proteomes" id="UP000006681">
    <property type="component" value="Chromosome"/>
</dbReference>
<dbReference type="PANTHER" id="PTHR13696:SF99">
    <property type="entry name" value="COBYRINIC ACID AC-DIAMIDE SYNTHASE"/>
    <property type="match status" value="1"/>
</dbReference>
<dbReference type="HOGENOM" id="CLU_1044281_0_0_2"/>
<reference evidence="3" key="2">
    <citation type="journal article" date="2010" name="Stand. Genomic Sci.">
        <title>Complete genome sequence of Vulcanisaeta distributa type strain (IC-017T).</title>
        <authorList>
            <person name="Mavromatis K."/>
            <person name="Sikorski J."/>
            <person name="Pabst E."/>
            <person name="Teshima H."/>
            <person name="Lapidus A."/>
            <person name="Lucas S."/>
            <person name="Nolan M."/>
            <person name="Glavina Del Rio T."/>
            <person name="Cheng J."/>
            <person name="Bruce D."/>
            <person name="Goodwin L."/>
            <person name="Pitluck S."/>
            <person name="Liolios K."/>
            <person name="Ivanova N."/>
            <person name="Mikhailova N."/>
            <person name="Pati A."/>
            <person name="Chen A."/>
            <person name="Palaniappan K."/>
            <person name="Land M."/>
            <person name="Hauser L."/>
            <person name="Chang Y."/>
            <person name="Jeffries C."/>
            <person name="Rohde M."/>
            <person name="Spring S."/>
            <person name="Goker M."/>
            <person name="Wirth R."/>
            <person name="Woyke T."/>
            <person name="Bristow J."/>
            <person name="Eisen J."/>
            <person name="Markowitz V."/>
            <person name="Hugenholtz P."/>
            <person name="Klenk H."/>
            <person name="Kyrpides N."/>
        </authorList>
    </citation>
    <scope>NUCLEOTIDE SEQUENCE [LARGE SCALE GENOMIC DNA]</scope>
    <source>
        <strain evidence="3">DSM 14429 / JCM 11212 / NBRC 100878 / IC-017</strain>
    </source>
</reference>
<protein>
    <recommendedName>
        <fullName evidence="1">CobQ/CobB/MinD/ParA nucleotide binding domain-containing protein</fullName>
    </recommendedName>
</protein>
<feature type="domain" description="CobQ/CobB/MinD/ParA nucleotide binding" evidence="1">
    <location>
        <begin position="6"/>
        <end position="193"/>
    </location>
</feature>
<organism evidence="2 3">
    <name type="scientific">Vulcanisaeta distributa (strain DSM 14429 / JCM 11212 / NBRC 100878 / IC-017)</name>
    <dbReference type="NCBI Taxonomy" id="572478"/>
    <lineage>
        <taxon>Archaea</taxon>
        <taxon>Thermoproteota</taxon>
        <taxon>Thermoprotei</taxon>
        <taxon>Thermoproteales</taxon>
        <taxon>Thermoproteaceae</taxon>
        <taxon>Vulcanisaeta</taxon>
    </lineage>
</organism>
<accession>E1QTT6</accession>